<dbReference type="GO" id="GO:0019262">
    <property type="term" value="P:N-acetylneuraminate catabolic process"/>
    <property type="evidence" value="ECO:0007669"/>
    <property type="project" value="UniProtKB-UniRule"/>
</dbReference>
<keyword evidence="8" id="KW-1185">Reference proteome</keyword>
<reference evidence="7 8" key="1">
    <citation type="submission" date="2016-04" db="EMBL/GenBank/DDBJ databases">
        <title>ATOL: Assembling a taxonomically balanced genome-scale reconstruction of the evolutionary history of the Enterobacteriaceae.</title>
        <authorList>
            <person name="Plunkett G.III."/>
            <person name="Neeno-Eckwall E.C."/>
            <person name="Glasner J.D."/>
            <person name="Perna N.T."/>
        </authorList>
    </citation>
    <scope>NUCLEOTIDE SEQUENCE [LARGE SCALE GENOMIC DNA]</scope>
    <source>
        <strain evidence="7 8">ATCC 51603</strain>
    </source>
</reference>
<comment type="similarity">
    <text evidence="6">Belongs to the NanE family.</text>
</comment>
<dbReference type="PANTHER" id="PTHR36204:SF1">
    <property type="entry name" value="N-ACETYLMANNOSAMINE-6-PHOSPHATE 2-EPIMERASE-RELATED"/>
    <property type="match status" value="1"/>
</dbReference>
<evidence type="ECO:0000313" key="7">
    <source>
        <dbReference type="EMBL" id="OAT47716.1"/>
    </source>
</evidence>
<dbReference type="PATRIC" id="fig|1354264.4.peg.3867"/>
<dbReference type="GO" id="GO:0005829">
    <property type="term" value="C:cytosol"/>
    <property type="evidence" value="ECO:0007669"/>
    <property type="project" value="TreeGrafter"/>
</dbReference>
<dbReference type="Proteomes" id="UP000078386">
    <property type="component" value="Unassembled WGS sequence"/>
</dbReference>
<dbReference type="Pfam" id="PF04131">
    <property type="entry name" value="NanE"/>
    <property type="match status" value="1"/>
</dbReference>
<evidence type="ECO:0000256" key="1">
    <source>
        <dbReference type="ARBA" id="ARBA00000056"/>
    </source>
</evidence>
<evidence type="ECO:0000313" key="8">
    <source>
        <dbReference type="Proteomes" id="UP000078386"/>
    </source>
</evidence>
<dbReference type="AlphaFoldDB" id="A0A1B7JII9"/>
<proteinExistence type="inferred from homology"/>
<evidence type="ECO:0000256" key="4">
    <source>
        <dbReference type="ARBA" id="ARBA00023235"/>
    </source>
</evidence>
<dbReference type="SUPFAM" id="SSF51366">
    <property type="entry name" value="Ribulose-phoshate binding barrel"/>
    <property type="match status" value="1"/>
</dbReference>
<sequence length="229" mass="24292">MSLLENLDASIQQQGGLIVSCQPVPGSPLDKPDIVAAMALAAVQAGAVAVRIEGIENLKATRALISVPIIGIVKRDLTDSPVRITPYLEDVDALVQAGADIIAFDGTERARPVAVAEIIARIHHHQRLAMADCSSQQDAAFCHRLGADIIGTTLSGYTTDVVPQEPDLALVAALSAKGYRVIAEGRYNSPALAAQAMRHGAWSVTVGSAITRLEHICQWYRDAIVEEAV</sequence>
<comment type="pathway">
    <text evidence="3 6">Amino-sugar metabolism; N-acetylneuraminate degradation; D-fructose 6-phosphate from N-acetylneuraminate: step 3/5.</text>
</comment>
<dbReference type="InterPro" id="IPR011060">
    <property type="entry name" value="RibuloseP-bd_barrel"/>
</dbReference>
<dbReference type="HAMAP" id="MF_01235">
    <property type="entry name" value="ManNAc6P_epimer"/>
    <property type="match status" value="1"/>
</dbReference>
<dbReference type="RefSeq" id="WP_064547743.1">
    <property type="nucleotide sequence ID" value="NZ_LXEU01000077.1"/>
</dbReference>
<dbReference type="UniPathway" id="UPA00629">
    <property type="reaction ID" value="UER00682"/>
</dbReference>
<dbReference type="GO" id="GO:0047465">
    <property type="term" value="F:N-acylglucosamine-6-phosphate 2-epimerase activity"/>
    <property type="evidence" value="ECO:0007669"/>
    <property type="project" value="UniProtKB-EC"/>
</dbReference>
<dbReference type="InterPro" id="IPR013785">
    <property type="entry name" value="Aldolase_TIM"/>
</dbReference>
<comment type="function">
    <text evidence="2 6">Converts N-acetylmannosamine-6-phosphate (ManNAc-6-P) to N-acetylglucosamine-6-phosphate (GlcNAc-6-P).</text>
</comment>
<dbReference type="InterPro" id="IPR007260">
    <property type="entry name" value="NanE"/>
</dbReference>
<dbReference type="CDD" id="cd04729">
    <property type="entry name" value="NanE"/>
    <property type="match status" value="1"/>
</dbReference>
<dbReference type="NCBIfam" id="NF002231">
    <property type="entry name" value="PRK01130.1"/>
    <property type="match status" value="1"/>
</dbReference>
<evidence type="ECO:0000256" key="5">
    <source>
        <dbReference type="ARBA" id="ARBA00023277"/>
    </source>
</evidence>
<dbReference type="PANTHER" id="PTHR36204">
    <property type="entry name" value="N-ACETYLMANNOSAMINE-6-PHOSPHATE 2-EPIMERASE-RELATED"/>
    <property type="match status" value="1"/>
</dbReference>
<dbReference type="GO" id="GO:0006053">
    <property type="term" value="P:N-acetylmannosamine catabolic process"/>
    <property type="evidence" value="ECO:0007669"/>
    <property type="project" value="TreeGrafter"/>
</dbReference>
<evidence type="ECO:0000256" key="6">
    <source>
        <dbReference type="HAMAP-Rule" id="MF_01235"/>
    </source>
</evidence>
<evidence type="ECO:0000256" key="2">
    <source>
        <dbReference type="ARBA" id="ARBA00002147"/>
    </source>
</evidence>
<evidence type="ECO:0000256" key="3">
    <source>
        <dbReference type="ARBA" id="ARBA00005081"/>
    </source>
</evidence>
<keyword evidence="4 6" id="KW-0413">Isomerase</keyword>
<gene>
    <name evidence="6" type="primary">nanE</name>
    <name evidence="7" type="ORF">M989_03719</name>
</gene>
<protein>
    <recommendedName>
        <fullName evidence="6">Putative N-acetylmannosamine-6-phosphate 2-epimerase</fullName>
        <ecNumber evidence="6">5.1.3.9</ecNumber>
    </recommendedName>
    <alternativeName>
        <fullName evidence="6">ManNAc-6-P epimerase</fullName>
    </alternativeName>
</protein>
<comment type="caution">
    <text evidence="7">The sequence shown here is derived from an EMBL/GenBank/DDBJ whole genome shotgun (WGS) entry which is preliminary data.</text>
</comment>
<organism evidence="7 8">
    <name type="scientific">Kluyvera georgiana ATCC 51603</name>
    <dbReference type="NCBI Taxonomy" id="1354264"/>
    <lineage>
        <taxon>Bacteria</taxon>
        <taxon>Pseudomonadati</taxon>
        <taxon>Pseudomonadota</taxon>
        <taxon>Gammaproteobacteria</taxon>
        <taxon>Enterobacterales</taxon>
        <taxon>Enterobacteriaceae</taxon>
        <taxon>Kluyvera</taxon>
    </lineage>
</organism>
<dbReference type="GO" id="GO:0005975">
    <property type="term" value="P:carbohydrate metabolic process"/>
    <property type="evidence" value="ECO:0007669"/>
    <property type="project" value="UniProtKB-UniRule"/>
</dbReference>
<dbReference type="EC" id="5.1.3.9" evidence="6"/>
<dbReference type="EMBL" id="LXEU01000077">
    <property type="protein sequence ID" value="OAT47716.1"/>
    <property type="molecule type" value="Genomic_DNA"/>
</dbReference>
<name>A0A1B7JII9_9ENTR</name>
<accession>A0A1B7JII9</accession>
<comment type="catalytic activity">
    <reaction evidence="1 6">
        <text>an N-acyl-D-glucosamine 6-phosphate = an N-acyl-D-mannosamine 6-phosphate</text>
        <dbReference type="Rhea" id="RHEA:23932"/>
        <dbReference type="ChEBI" id="CHEBI:57599"/>
        <dbReference type="ChEBI" id="CHEBI:57666"/>
        <dbReference type="EC" id="5.1.3.9"/>
    </reaction>
</comment>
<keyword evidence="5 6" id="KW-0119">Carbohydrate metabolism</keyword>
<dbReference type="Gene3D" id="3.20.20.70">
    <property type="entry name" value="Aldolase class I"/>
    <property type="match status" value="1"/>
</dbReference>
<dbReference type="FunFam" id="3.20.20.70:FF:000035">
    <property type="entry name" value="Putative N-acetylmannosamine-6-phosphate 2-epimerase"/>
    <property type="match status" value="1"/>
</dbReference>